<accession>A0A931PUD9</accession>
<dbReference type="Pfam" id="PF00266">
    <property type="entry name" value="Aminotran_5"/>
    <property type="match status" value="1"/>
</dbReference>
<dbReference type="GO" id="GO:0004648">
    <property type="term" value="F:O-phospho-L-serine:2-oxoglutarate aminotransferase activity"/>
    <property type="evidence" value="ECO:0007669"/>
    <property type="project" value="UniProtKB-UniRule"/>
</dbReference>
<dbReference type="FunFam" id="3.40.640.10:FF:000010">
    <property type="entry name" value="Phosphoserine aminotransferase"/>
    <property type="match status" value="1"/>
</dbReference>
<dbReference type="Gene3D" id="3.40.640.10">
    <property type="entry name" value="Type I PLP-dependent aspartate aminotransferase-like (Major domain)"/>
    <property type="match status" value="1"/>
</dbReference>
<dbReference type="InterPro" id="IPR015421">
    <property type="entry name" value="PyrdxlP-dep_Trfase_major"/>
</dbReference>
<dbReference type="NCBIfam" id="NF003764">
    <property type="entry name" value="PRK05355.1"/>
    <property type="match status" value="1"/>
</dbReference>
<dbReference type="PANTHER" id="PTHR43247:SF1">
    <property type="entry name" value="PHOSPHOSERINE AMINOTRANSFERASE"/>
    <property type="match status" value="1"/>
</dbReference>
<comment type="catalytic activity">
    <reaction evidence="9 11">
        <text>4-(phosphooxy)-L-threonine + 2-oxoglutarate = (R)-3-hydroxy-2-oxo-4-phosphooxybutanoate + L-glutamate</text>
        <dbReference type="Rhea" id="RHEA:16573"/>
        <dbReference type="ChEBI" id="CHEBI:16810"/>
        <dbReference type="ChEBI" id="CHEBI:29985"/>
        <dbReference type="ChEBI" id="CHEBI:58452"/>
        <dbReference type="ChEBI" id="CHEBI:58538"/>
        <dbReference type="EC" id="2.6.1.52"/>
    </reaction>
</comment>
<dbReference type="Proteomes" id="UP000727962">
    <property type="component" value="Unassembled WGS sequence"/>
</dbReference>
<keyword evidence="5 11" id="KW-0028">Amino-acid biosynthesis</keyword>
<comment type="pathway">
    <text evidence="2 11">Amino-acid biosynthesis; L-serine biosynthesis; L-serine from 3-phospho-D-glycerate: step 2/3.</text>
</comment>
<keyword evidence="11" id="KW-0664">Pyridoxine biosynthesis</keyword>
<feature type="binding site" evidence="11">
    <location>
        <begin position="239"/>
        <end position="240"/>
    </location>
    <ligand>
        <name>pyridoxal 5'-phosphate</name>
        <dbReference type="ChEBI" id="CHEBI:597326"/>
    </ligand>
</feature>
<evidence type="ECO:0000256" key="1">
    <source>
        <dbReference type="ARBA" id="ARBA00003483"/>
    </source>
</evidence>
<protein>
    <recommendedName>
        <fullName evidence="11">Phosphoserine aminotransferase</fullName>
        <ecNumber evidence="11">2.6.1.52</ecNumber>
    </recommendedName>
    <alternativeName>
        <fullName evidence="11">Phosphohydroxythreonine aminotransferase</fullName>
        <shortName evidence="11">PSAT</shortName>
    </alternativeName>
</protein>
<feature type="domain" description="Aminotransferase class V" evidence="12">
    <location>
        <begin position="8"/>
        <end position="346"/>
    </location>
</feature>
<dbReference type="GO" id="GO:0008615">
    <property type="term" value="P:pyridoxine biosynthetic process"/>
    <property type="evidence" value="ECO:0007669"/>
    <property type="project" value="UniProtKB-UniRule"/>
</dbReference>
<feature type="binding site" evidence="11">
    <location>
        <position position="105"/>
    </location>
    <ligand>
        <name>pyridoxal 5'-phosphate</name>
        <dbReference type="ChEBI" id="CHEBI:597326"/>
    </ligand>
</feature>
<comment type="similarity">
    <text evidence="3 11">Belongs to the class-V pyridoxal-phosphate-dependent aminotransferase family. SerC subfamily.</text>
</comment>
<reference evidence="13" key="1">
    <citation type="submission" date="2020-07" db="EMBL/GenBank/DDBJ databases">
        <title>Huge and variable diversity of episymbiotic CPR bacteria and DPANN archaea in groundwater ecosystems.</title>
        <authorList>
            <person name="He C.Y."/>
            <person name="Keren R."/>
            <person name="Whittaker M."/>
            <person name="Farag I.F."/>
            <person name="Doudna J."/>
            <person name="Cate J.H.D."/>
            <person name="Banfield J.F."/>
        </authorList>
    </citation>
    <scope>NUCLEOTIDE SEQUENCE</scope>
    <source>
        <strain evidence="13">NC_groundwater_17_Pr7_B-0.1um_64_12</strain>
    </source>
</reference>
<feature type="binding site" evidence="11">
    <location>
        <position position="197"/>
    </location>
    <ligand>
        <name>pyridoxal 5'-phosphate</name>
        <dbReference type="ChEBI" id="CHEBI:597326"/>
    </ligand>
</feature>
<keyword evidence="6 11" id="KW-0808">Transferase</keyword>
<feature type="binding site" evidence="11">
    <location>
        <position position="174"/>
    </location>
    <ligand>
        <name>pyridoxal 5'-phosphate</name>
        <dbReference type="ChEBI" id="CHEBI:597326"/>
    </ligand>
</feature>
<dbReference type="InterPro" id="IPR015422">
    <property type="entry name" value="PyrdxlP-dep_Trfase_small"/>
</dbReference>
<keyword evidence="8 11" id="KW-0718">Serine biosynthesis</keyword>
<comment type="subunit">
    <text evidence="11">Homodimer.</text>
</comment>
<dbReference type="PIRSF" id="PIRSF000525">
    <property type="entry name" value="SerC"/>
    <property type="match status" value="1"/>
</dbReference>
<comment type="pathway">
    <text evidence="11">Cofactor biosynthesis; pyridoxine 5'-phosphate biosynthesis; pyridoxine 5'-phosphate from D-erythrose 4-phosphate: step 3/5.</text>
</comment>
<feature type="modified residue" description="N6-(pyridoxal phosphate)lysine" evidence="11">
    <location>
        <position position="198"/>
    </location>
</feature>
<evidence type="ECO:0000256" key="9">
    <source>
        <dbReference type="ARBA" id="ARBA00047630"/>
    </source>
</evidence>
<evidence type="ECO:0000256" key="10">
    <source>
        <dbReference type="ARBA" id="ARBA00049007"/>
    </source>
</evidence>
<dbReference type="InterPro" id="IPR000192">
    <property type="entry name" value="Aminotrans_V_dom"/>
</dbReference>
<keyword evidence="11" id="KW-0963">Cytoplasm</keyword>
<evidence type="ECO:0000256" key="6">
    <source>
        <dbReference type="ARBA" id="ARBA00022679"/>
    </source>
</evidence>
<comment type="cofactor">
    <cofactor evidence="11">
        <name>pyridoxal 5'-phosphate</name>
        <dbReference type="ChEBI" id="CHEBI:597326"/>
    </cofactor>
    <text evidence="11">Binds 1 pyridoxal phosphate per subunit.</text>
</comment>
<organism evidence="13 14">
    <name type="scientific">Fimbriimonas ginsengisoli</name>
    <dbReference type="NCBI Taxonomy" id="1005039"/>
    <lineage>
        <taxon>Bacteria</taxon>
        <taxon>Bacillati</taxon>
        <taxon>Armatimonadota</taxon>
        <taxon>Fimbriimonadia</taxon>
        <taxon>Fimbriimonadales</taxon>
        <taxon>Fimbriimonadaceae</taxon>
        <taxon>Fimbriimonas</taxon>
    </lineage>
</organism>
<dbReference type="NCBIfam" id="TIGR01364">
    <property type="entry name" value="serC_1"/>
    <property type="match status" value="1"/>
</dbReference>
<comment type="caution">
    <text evidence="13">The sequence shown here is derived from an EMBL/GenBank/DDBJ whole genome shotgun (WGS) entry which is preliminary data.</text>
</comment>
<evidence type="ECO:0000256" key="5">
    <source>
        <dbReference type="ARBA" id="ARBA00022605"/>
    </source>
</evidence>
<comment type="function">
    <text evidence="1 11">Catalyzes the reversible conversion of 3-phosphohydroxypyruvate to phosphoserine and of 3-hydroxy-2-oxo-4-phosphonooxybutanoate to phosphohydroxythreonine.</text>
</comment>
<evidence type="ECO:0000256" key="4">
    <source>
        <dbReference type="ARBA" id="ARBA00022576"/>
    </source>
</evidence>
<keyword evidence="4 11" id="KW-0032">Aminotransferase</keyword>
<dbReference type="InterPro" id="IPR022278">
    <property type="entry name" value="Pser_aminoTfrase"/>
</dbReference>
<dbReference type="PANTHER" id="PTHR43247">
    <property type="entry name" value="PHOSPHOSERINE AMINOTRANSFERASE"/>
    <property type="match status" value="1"/>
</dbReference>
<dbReference type="HAMAP" id="MF_00160">
    <property type="entry name" value="SerC_aminotrans_5"/>
    <property type="match status" value="1"/>
</dbReference>
<comment type="caution">
    <text evidence="11">Lacks conserved residue(s) required for the propagation of feature annotation.</text>
</comment>
<evidence type="ECO:0000256" key="8">
    <source>
        <dbReference type="ARBA" id="ARBA00023299"/>
    </source>
</evidence>
<comment type="catalytic activity">
    <reaction evidence="10 11">
        <text>O-phospho-L-serine + 2-oxoglutarate = 3-phosphooxypyruvate + L-glutamate</text>
        <dbReference type="Rhea" id="RHEA:14329"/>
        <dbReference type="ChEBI" id="CHEBI:16810"/>
        <dbReference type="ChEBI" id="CHEBI:18110"/>
        <dbReference type="ChEBI" id="CHEBI:29985"/>
        <dbReference type="ChEBI" id="CHEBI:57524"/>
        <dbReference type="EC" id="2.6.1.52"/>
    </reaction>
</comment>
<dbReference type="GO" id="GO:0005737">
    <property type="term" value="C:cytoplasm"/>
    <property type="evidence" value="ECO:0007669"/>
    <property type="project" value="UniProtKB-SubCell"/>
</dbReference>
<keyword evidence="7 11" id="KW-0663">Pyridoxal phosphate</keyword>
<proteinExistence type="inferred from homology"/>
<dbReference type="GO" id="GO:0006564">
    <property type="term" value="P:L-serine biosynthetic process"/>
    <property type="evidence" value="ECO:0007669"/>
    <property type="project" value="UniProtKB-UniRule"/>
</dbReference>
<feature type="binding site" evidence="11">
    <location>
        <begin position="80"/>
        <end position="81"/>
    </location>
    <ligand>
        <name>pyridoxal 5'-phosphate</name>
        <dbReference type="ChEBI" id="CHEBI:597326"/>
    </ligand>
</feature>
<comment type="subcellular location">
    <subcellularLocation>
        <location evidence="11">Cytoplasm</location>
    </subcellularLocation>
</comment>
<evidence type="ECO:0000256" key="11">
    <source>
        <dbReference type="HAMAP-Rule" id="MF_00160"/>
    </source>
</evidence>
<dbReference type="EC" id="2.6.1.52" evidence="11"/>
<sequence>MSQPYDRTYNFSAGPCTLPVPVLEQARDELLNHQGAGMSVLEMSHRSDPFEAILAQAQADLRALLSIPANYKVLFLQGGASLQFSMIPMCFLRGGTCDHVVTGSWGDRAVESACLEGCVNRIFDAKATRYDRVPDLHSLAYDPNAAYMQFTSNETIQGVQFKGDPSLKQTVICDMSSDILSRPVDVSRYAVVFAGAQKNMGPAGATVVIMREDMFERVPQNMHPMLDYRLQAENDSMYNTPPCFSIYMCGLVYRYTLANGGVAAAQKASREKSDLIYRAIDGSGDFYEGHAQRDCRSTMNVTFRLPSDELTGAFVKEAATLKLDGLKGHRSVGGIRASIYNAFPLEGCQVMADFMGDFAKRKG</sequence>
<feature type="binding site" evidence="11">
    <location>
        <position position="46"/>
    </location>
    <ligand>
        <name>L-glutamate</name>
        <dbReference type="ChEBI" id="CHEBI:29985"/>
    </ligand>
</feature>
<dbReference type="FunFam" id="3.90.1150.10:FF:000006">
    <property type="entry name" value="Phosphoserine aminotransferase"/>
    <property type="match status" value="1"/>
</dbReference>
<dbReference type="AlphaFoldDB" id="A0A931PUD9"/>
<dbReference type="SUPFAM" id="SSF53383">
    <property type="entry name" value="PLP-dependent transferases"/>
    <property type="match status" value="1"/>
</dbReference>
<evidence type="ECO:0000259" key="12">
    <source>
        <dbReference type="Pfam" id="PF00266"/>
    </source>
</evidence>
<name>A0A931PUD9_FIMGI</name>
<evidence type="ECO:0000313" key="13">
    <source>
        <dbReference type="EMBL" id="MBI1757334.1"/>
    </source>
</evidence>
<evidence type="ECO:0000256" key="7">
    <source>
        <dbReference type="ARBA" id="ARBA00022898"/>
    </source>
</evidence>
<dbReference type="InterPro" id="IPR015424">
    <property type="entry name" value="PyrdxlP-dep_Trfase"/>
</dbReference>
<dbReference type="Gene3D" id="3.90.1150.10">
    <property type="entry name" value="Aspartate Aminotransferase, domain 1"/>
    <property type="match status" value="1"/>
</dbReference>
<dbReference type="GO" id="GO:0030170">
    <property type="term" value="F:pyridoxal phosphate binding"/>
    <property type="evidence" value="ECO:0007669"/>
    <property type="project" value="UniProtKB-UniRule"/>
</dbReference>
<dbReference type="EMBL" id="JACOSL010000059">
    <property type="protein sequence ID" value="MBI1757334.1"/>
    <property type="molecule type" value="Genomic_DNA"/>
</dbReference>
<feature type="binding site" evidence="11">
    <location>
        <position position="155"/>
    </location>
    <ligand>
        <name>pyridoxal 5'-phosphate</name>
        <dbReference type="ChEBI" id="CHEBI:597326"/>
    </ligand>
</feature>
<evidence type="ECO:0000256" key="3">
    <source>
        <dbReference type="ARBA" id="ARBA00006904"/>
    </source>
</evidence>
<gene>
    <name evidence="11 13" type="primary">serC</name>
    <name evidence="13" type="ORF">HYR64_09540</name>
</gene>
<evidence type="ECO:0000256" key="2">
    <source>
        <dbReference type="ARBA" id="ARBA00005099"/>
    </source>
</evidence>
<evidence type="ECO:0000313" key="14">
    <source>
        <dbReference type="Proteomes" id="UP000727962"/>
    </source>
</evidence>